<reference evidence="2 3" key="1">
    <citation type="submission" date="2020-03" db="EMBL/GenBank/DDBJ databases">
        <title>WGS of actinomycetes isolated from Thailand.</title>
        <authorList>
            <person name="Thawai C."/>
        </authorList>
    </citation>
    <scope>NUCLEOTIDE SEQUENCE [LARGE SCALE GENOMIC DNA]</scope>
    <source>
        <strain evidence="2 3">PLAI 1-29</strain>
    </source>
</reference>
<evidence type="ECO:0000313" key="3">
    <source>
        <dbReference type="Proteomes" id="UP000695264"/>
    </source>
</evidence>
<name>A0ABX1BW43_9ACTN</name>
<keyword evidence="1" id="KW-0812">Transmembrane</keyword>
<dbReference type="PANTHER" id="PTHR42941:SF1">
    <property type="entry name" value="SLL1037 PROTEIN"/>
    <property type="match status" value="1"/>
</dbReference>
<dbReference type="Pfam" id="PF16868">
    <property type="entry name" value="NMT1_3"/>
    <property type="match status" value="1"/>
</dbReference>
<keyword evidence="3" id="KW-1185">Reference proteome</keyword>
<comment type="caution">
    <text evidence="2">The sequence shown here is derived from an EMBL/GenBank/DDBJ whole genome shotgun (WGS) entry which is preliminary data.</text>
</comment>
<evidence type="ECO:0000256" key="1">
    <source>
        <dbReference type="SAM" id="Phobius"/>
    </source>
</evidence>
<accession>A0ABX1BW43</accession>
<proteinExistence type="predicted"/>
<keyword evidence="1" id="KW-1133">Transmembrane helix</keyword>
<gene>
    <name evidence="2" type="ORF">HCK00_15695</name>
</gene>
<dbReference type="EMBL" id="JAATEN010000011">
    <property type="protein sequence ID" value="NJQ01936.1"/>
    <property type="molecule type" value="Genomic_DNA"/>
</dbReference>
<protein>
    <submittedName>
        <fullName evidence="2">TAXI family TRAP transporter solute-binding subunit</fullName>
    </submittedName>
</protein>
<feature type="transmembrane region" description="Helical" evidence="1">
    <location>
        <begin position="12"/>
        <end position="32"/>
    </location>
</feature>
<dbReference type="Gene3D" id="3.40.190.10">
    <property type="entry name" value="Periplasmic binding protein-like II"/>
    <property type="match status" value="2"/>
</dbReference>
<sequence>MTPALSRIGKRRAAQATLAVCAGLALLAWWLLPLRDTPAARGTVSFSTGVPTGVYWRYGDLLKERLADDLPEVDVRLETSEGSVQNLQRLVSGQANFTIATADAVAAYREANPRGARQLRACARLYDDYLQLVVPEDSEVTRAADLKGKRVAIGQPGSGVSLITHRLLRAAGLDPEEDITAVRVGIDRMPEMLREGRIDAFFWSGGLPTGAVADLAGEEPVRLVQLGDLLGELHRQGPDMWQYRAALVPADAYPEVRRGRAVKTVAVANLLVTTVGTDPGLTEGITRTVIDNRDRIGQEVHAAQLVDLRTAIFTDPLDLHRGAKRYYRSVKS</sequence>
<dbReference type="RefSeq" id="WP_168102573.1">
    <property type="nucleotide sequence ID" value="NZ_JAATEN010000011.1"/>
</dbReference>
<dbReference type="Proteomes" id="UP000695264">
    <property type="component" value="Unassembled WGS sequence"/>
</dbReference>
<dbReference type="PANTHER" id="PTHR42941">
    <property type="entry name" value="SLL1037 PROTEIN"/>
    <property type="match status" value="1"/>
</dbReference>
<evidence type="ECO:0000313" key="2">
    <source>
        <dbReference type="EMBL" id="NJQ01936.1"/>
    </source>
</evidence>
<dbReference type="SUPFAM" id="SSF53850">
    <property type="entry name" value="Periplasmic binding protein-like II"/>
    <property type="match status" value="1"/>
</dbReference>
<keyword evidence="1" id="KW-0472">Membrane</keyword>
<dbReference type="InterPro" id="IPR011852">
    <property type="entry name" value="TRAP_TAXI"/>
</dbReference>
<organism evidence="2 3">
    <name type="scientific">Streptomyces zingiberis</name>
    <dbReference type="NCBI Taxonomy" id="2053010"/>
    <lineage>
        <taxon>Bacteria</taxon>
        <taxon>Bacillati</taxon>
        <taxon>Actinomycetota</taxon>
        <taxon>Actinomycetes</taxon>
        <taxon>Kitasatosporales</taxon>
        <taxon>Streptomycetaceae</taxon>
        <taxon>Streptomyces</taxon>
    </lineage>
</organism>
<dbReference type="NCBIfam" id="TIGR02122">
    <property type="entry name" value="TRAP_TAXI"/>
    <property type="match status" value="1"/>
</dbReference>